<comment type="caution">
    <text evidence="3">The sequence shown here is derived from an EMBL/GenBank/DDBJ whole genome shotgun (WGS) entry which is preliminary data.</text>
</comment>
<dbReference type="EMBL" id="BARV01015071">
    <property type="protein sequence ID" value="GAI26529.1"/>
    <property type="molecule type" value="Genomic_DNA"/>
</dbReference>
<keyword evidence="2" id="KW-0472">Membrane</keyword>
<gene>
    <name evidence="3" type="ORF">S06H3_26115</name>
</gene>
<keyword evidence="2" id="KW-0812">Transmembrane</keyword>
<dbReference type="AlphaFoldDB" id="X1P6J3"/>
<sequence length="180" mass="18948">LIGLCAAPALAAGLRISPPSVEFDVPSDGSSQVEFLVYDFTGELQISLEDIPLTVEPTTVPVTAKEEGTRVILTLYGDESLGSKIYQGKIRFLAMTGGSVAMGIKVRATINHIASGQPLLEVTSPVPEEALPESPSEEATAPPEQAPTTTELPILLLAGIAAGTAIIITLIVVLARRRRY</sequence>
<feature type="transmembrane region" description="Helical" evidence="2">
    <location>
        <begin position="152"/>
        <end position="175"/>
    </location>
</feature>
<evidence type="ECO:0000256" key="2">
    <source>
        <dbReference type="SAM" id="Phobius"/>
    </source>
</evidence>
<reference evidence="3" key="1">
    <citation type="journal article" date="2014" name="Front. Microbiol.">
        <title>High frequency of phylogenetically diverse reductive dehalogenase-homologous genes in deep subseafloor sedimentary metagenomes.</title>
        <authorList>
            <person name="Kawai M."/>
            <person name="Futagami T."/>
            <person name="Toyoda A."/>
            <person name="Takaki Y."/>
            <person name="Nishi S."/>
            <person name="Hori S."/>
            <person name="Arai W."/>
            <person name="Tsubouchi T."/>
            <person name="Morono Y."/>
            <person name="Uchiyama I."/>
            <person name="Ito T."/>
            <person name="Fujiyama A."/>
            <person name="Inagaki F."/>
            <person name="Takami H."/>
        </authorList>
    </citation>
    <scope>NUCLEOTIDE SEQUENCE</scope>
    <source>
        <strain evidence="3">Expedition CK06-06</strain>
    </source>
</reference>
<organism evidence="3">
    <name type="scientific">marine sediment metagenome</name>
    <dbReference type="NCBI Taxonomy" id="412755"/>
    <lineage>
        <taxon>unclassified sequences</taxon>
        <taxon>metagenomes</taxon>
        <taxon>ecological metagenomes</taxon>
    </lineage>
</organism>
<keyword evidence="2" id="KW-1133">Transmembrane helix</keyword>
<name>X1P6J3_9ZZZZ</name>
<feature type="non-terminal residue" evidence="3">
    <location>
        <position position="1"/>
    </location>
</feature>
<evidence type="ECO:0000313" key="3">
    <source>
        <dbReference type="EMBL" id="GAI26529.1"/>
    </source>
</evidence>
<feature type="region of interest" description="Disordered" evidence="1">
    <location>
        <begin position="127"/>
        <end position="147"/>
    </location>
</feature>
<proteinExistence type="predicted"/>
<accession>X1P6J3</accession>
<evidence type="ECO:0000256" key="1">
    <source>
        <dbReference type="SAM" id="MobiDB-lite"/>
    </source>
</evidence>
<protein>
    <submittedName>
        <fullName evidence="3">Uncharacterized protein</fullName>
    </submittedName>
</protein>